<sequence>MIKHLLTVCFLGFLLSGCGESHTQYQTKDHALQTLQTLNQLLKTNGSIKQVSEEQWPFTNAYLEKRHLIYQGINTFDLEPTEQRLLDYLIIAERFPERYFPWPAHIPVLENMLNYNQTLDISQQIASWINFNQQQLILAKESNLKLNSIELGMLKQQVSVSLNRPSLPSNVQLALQGFNEYLLAYIPRGSAGLHGLANGGPWYQSKLNYFSGMTKPPLNWLVAVQSELKVRQRESFGLTLALDHQYSVLEQWLKPTAIESIGFDWAQNYQDLTKAVLSKKSELTAPDQVFWLAMMETDVGIHYHAWTPQQAKVNLLKHLSLTPQQAQYLVEDIVFYPGSSFSFSFLLDKK</sequence>
<dbReference type="OrthoDB" id="6296161at2"/>
<dbReference type="STRING" id="187330.AMS58_14495"/>
<dbReference type="AlphaFoldDB" id="A0A0N1EJS7"/>
<dbReference type="PROSITE" id="PS51257">
    <property type="entry name" value="PROKAR_LIPOPROTEIN"/>
    <property type="match status" value="1"/>
</dbReference>
<gene>
    <name evidence="1" type="ORF">ADS77_14435</name>
</gene>
<reference evidence="1 2" key="1">
    <citation type="submission" date="2015-08" db="EMBL/GenBank/DDBJ databases">
        <title>Draft Genome Sequence of Pseudoalteromonas porphyrae UCD-SED14.</title>
        <authorList>
            <person name="Coil D.A."/>
            <person name="Jospin G."/>
            <person name="Lee R.D."/>
            <person name="Eisen J.A."/>
        </authorList>
    </citation>
    <scope>NUCLEOTIDE SEQUENCE [LARGE SCALE GENOMIC DNA]</scope>
    <source>
        <strain evidence="1 2">UCD-SED14</strain>
    </source>
</reference>
<organism evidence="1 2">
    <name type="scientific">Pseudoalteromonas porphyrae</name>
    <dbReference type="NCBI Taxonomy" id="187330"/>
    <lineage>
        <taxon>Bacteria</taxon>
        <taxon>Pseudomonadati</taxon>
        <taxon>Pseudomonadota</taxon>
        <taxon>Gammaproteobacteria</taxon>
        <taxon>Alteromonadales</taxon>
        <taxon>Pseudoalteromonadaceae</taxon>
        <taxon>Pseudoalteromonas</taxon>
    </lineage>
</organism>
<dbReference type="RefSeq" id="WP_054205756.1">
    <property type="nucleotide sequence ID" value="NZ_LHPH01000017.1"/>
</dbReference>
<evidence type="ECO:0000313" key="2">
    <source>
        <dbReference type="Proteomes" id="UP000037848"/>
    </source>
</evidence>
<dbReference type="PATRIC" id="fig|187330.3.peg.1314"/>
<accession>A0A0N1EJS7</accession>
<dbReference type="EMBL" id="LHPH01000017">
    <property type="protein sequence ID" value="KPH61555.1"/>
    <property type="molecule type" value="Genomic_DNA"/>
</dbReference>
<evidence type="ECO:0000313" key="1">
    <source>
        <dbReference type="EMBL" id="KPH61555.1"/>
    </source>
</evidence>
<name>A0A0N1EJS7_9GAMM</name>
<dbReference type="Proteomes" id="UP000037848">
    <property type="component" value="Unassembled WGS sequence"/>
</dbReference>
<protein>
    <submittedName>
        <fullName evidence="1">Uncharacterized protein</fullName>
    </submittedName>
</protein>
<keyword evidence="2" id="KW-1185">Reference proteome</keyword>
<comment type="caution">
    <text evidence="1">The sequence shown here is derived from an EMBL/GenBank/DDBJ whole genome shotgun (WGS) entry which is preliminary data.</text>
</comment>
<proteinExistence type="predicted"/>